<organism evidence="2 4">
    <name type="scientific">Candidatus Chlorohelix allophototropha</name>
    <dbReference type="NCBI Taxonomy" id="3003348"/>
    <lineage>
        <taxon>Bacteria</taxon>
        <taxon>Bacillati</taxon>
        <taxon>Chloroflexota</taxon>
        <taxon>Chloroflexia</taxon>
        <taxon>Candidatus Chloroheliales</taxon>
        <taxon>Candidatus Chloroheliaceae</taxon>
        <taxon>Candidatus Chlorohelix</taxon>
    </lineage>
</organism>
<dbReference type="InterPro" id="IPR036457">
    <property type="entry name" value="PPM-type-like_dom_sf"/>
</dbReference>
<name>A0A8T7M7Z5_9CHLR</name>
<dbReference type="Proteomes" id="UP001431572">
    <property type="component" value="Chromosome 2"/>
</dbReference>
<reference evidence="2 4" key="1">
    <citation type="submission" date="2020-06" db="EMBL/GenBank/DDBJ databases">
        <title>Anoxygenic phototrophic Chloroflexota member uses a Type I reaction center.</title>
        <authorList>
            <person name="Tsuji J.M."/>
            <person name="Shaw N.A."/>
            <person name="Nagashima S."/>
            <person name="Venkiteswaran J."/>
            <person name="Schiff S.L."/>
            <person name="Hanada S."/>
            <person name="Tank M."/>
            <person name="Neufeld J.D."/>
        </authorList>
    </citation>
    <scope>NUCLEOTIDE SEQUENCE [LARGE SCALE GENOMIC DNA]</scope>
    <source>
        <strain evidence="2">L227-S17</strain>
    </source>
</reference>
<accession>A0A8T7M7Z5</accession>
<keyword evidence="5" id="KW-1185">Reference proteome</keyword>
<evidence type="ECO:0000259" key="1">
    <source>
        <dbReference type="Pfam" id="PF13672"/>
    </source>
</evidence>
<evidence type="ECO:0000313" key="5">
    <source>
        <dbReference type="Proteomes" id="UP001431572"/>
    </source>
</evidence>
<evidence type="ECO:0000313" key="2">
    <source>
        <dbReference type="EMBL" id="NWJ48133.1"/>
    </source>
</evidence>
<dbReference type="Gene3D" id="3.60.40.10">
    <property type="entry name" value="PPM-type phosphatase domain"/>
    <property type="match status" value="1"/>
</dbReference>
<dbReference type="RefSeq" id="WP_341469976.1">
    <property type="nucleotide sequence ID" value="NZ_CP128400.1"/>
</dbReference>
<sequence length="234" mass="26017">MRRFKVSAGSTIGKNHTLLQTNCQDKYNITEIQVNGESYLIGVVCDGCGSGSNSEVGAGLMARFLCQEAARQLSKGVPIEWLPDMLYRAALRYMRRVLQGLRALNPAQNHEVIAEYLLTTVLGFVMDSEKGIIFSAGDGLCVLNKNISSIDQNNTPHYLAYDLLNNVPSSFEVREFSVKQLERLAIWTDGLDPQLLPSTWGHSHPRGLQRQLNVHSRKGRLEDDTTGIVVERVA</sequence>
<dbReference type="EMBL" id="JACATZ010000003">
    <property type="protein sequence ID" value="NWJ48133.1"/>
    <property type="molecule type" value="Genomic_DNA"/>
</dbReference>
<dbReference type="EMBL" id="CP128400">
    <property type="protein sequence ID" value="WJW68072.1"/>
    <property type="molecule type" value="Genomic_DNA"/>
</dbReference>
<dbReference type="Proteomes" id="UP000521676">
    <property type="component" value="Unassembled WGS sequence"/>
</dbReference>
<dbReference type="SUPFAM" id="SSF81606">
    <property type="entry name" value="PP2C-like"/>
    <property type="match status" value="1"/>
</dbReference>
<reference evidence="3" key="2">
    <citation type="journal article" date="2024" name="Nature">
        <title>Anoxygenic phototroph of the Chloroflexota uses a type I reaction centre.</title>
        <authorList>
            <person name="Tsuji J.M."/>
            <person name="Shaw N.A."/>
            <person name="Nagashima S."/>
            <person name="Venkiteswaran J.J."/>
            <person name="Schiff S.L."/>
            <person name="Watanabe T."/>
            <person name="Fukui M."/>
            <person name="Hanada S."/>
            <person name="Tank M."/>
            <person name="Neufeld J.D."/>
        </authorList>
    </citation>
    <scope>NUCLEOTIDE SEQUENCE</scope>
    <source>
        <strain evidence="3">L227-S17</strain>
    </source>
</reference>
<evidence type="ECO:0000313" key="4">
    <source>
        <dbReference type="Proteomes" id="UP000521676"/>
    </source>
</evidence>
<proteinExistence type="predicted"/>
<gene>
    <name evidence="2" type="ORF">HXX08_19935</name>
    <name evidence="3" type="ORF">OZ401_003670</name>
</gene>
<protein>
    <submittedName>
        <fullName evidence="2">Protein phosphatase 2C domain-containing protein</fullName>
    </submittedName>
</protein>
<feature type="domain" description="PPM-type phosphatase" evidence="1">
    <location>
        <begin position="12"/>
        <end position="196"/>
    </location>
</feature>
<dbReference type="InterPro" id="IPR001932">
    <property type="entry name" value="PPM-type_phosphatase-like_dom"/>
</dbReference>
<dbReference type="Pfam" id="PF13672">
    <property type="entry name" value="PP2C_2"/>
    <property type="match status" value="1"/>
</dbReference>
<evidence type="ECO:0000313" key="3">
    <source>
        <dbReference type="EMBL" id="WJW68072.1"/>
    </source>
</evidence>
<dbReference type="AlphaFoldDB" id="A0A8T7M7Z5"/>